<dbReference type="KEGG" id="esj:SJ05684_c02400"/>
<feature type="domain" description="HTH luxR-type" evidence="4">
    <location>
        <begin position="180"/>
        <end position="245"/>
    </location>
</feature>
<dbReference type="InterPro" id="IPR000792">
    <property type="entry name" value="Tscrpt_reg_LuxR_C"/>
</dbReference>
<dbReference type="eggNOG" id="COG2197">
    <property type="taxonomic scope" value="Bacteria"/>
</dbReference>
<evidence type="ECO:0000259" key="4">
    <source>
        <dbReference type="PROSITE" id="PS50043"/>
    </source>
</evidence>
<name>A0A249P700_9HYPH</name>
<evidence type="ECO:0000313" key="6">
    <source>
        <dbReference type="Proteomes" id="UP000217211"/>
    </source>
</evidence>
<dbReference type="PANTHER" id="PTHR44688">
    <property type="entry name" value="DNA-BINDING TRANSCRIPTIONAL ACTIVATOR DEVR_DOSR"/>
    <property type="match status" value="1"/>
</dbReference>
<dbReference type="PRINTS" id="PR00038">
    <property type="entry name" value="HTHLUXR"/>
</dbReference>
<evidence type="ECO:0000256" key="2">
    <source>
        <dbReference type="ARBA" id="ARBA00023125"/>
    </source>
</evidence>
<dbReference type="SUPFAM" id="SSF46894">
    <property type="entry name" value="C-terminal effector domain of the bipartite response regulators"/>
    <property type="match status" value="1"/>
</dbReference>
<dbReference type="GO" id="GO:0003677">
    <property type="term" value="F:DNA binding"/>
    <property type="evidence" value="ECO:0007669"/>
    <property type="project" value="UniProtKB-KW"/>
</dbReference>
<evidence type="ECO:0000256" key="1">
    <source>
        <dbReference type="ARBA" id="ARBA00023015"/>
    </source>
</evidence>
<dbReference type="Pfam" id="PF00196">
    <property type="entry name" value="GerE"/>
    <property type="match status" value="1"/>
</dbReference>
<sequence length="248" mass="26563">MAHIMTGARYDGDGRWGGGSGKSGRAATLVARLQAMQRQINAKSFAVLRVNGGATAATRKLTCVLHNWGAASEVNARDLIKVYGEELLQHLDRSPLPVLWDGHGEHQIAEASDFESFTHRLSGGKLSYSGIGFPVRLGAQGNGYVVFTGSYMDASGEQLVDLHGRCAHVMTDMLAADERRPVKAEALSDREIACLQMAGDGHISEEIADKMGLSVHTVNAYLGAATTKLDSVNRIQAIAKAIRLGYIS</sequence>
<dbReference type="InterPro" id="IPR016032">
    <property type="entry name" value="Sig_transdc_resp-reg_C-effctor"/>
</dbReference>
<gene>
    <name evidence="5" type="ORF">SJ05684_c02400</name>
</gene>
<dbReference type="NCBIfam" id="NF047403">
    <property type="entry name" value="TransRegVisR"/>
    <property type="match status" value="1"/>
</dbReference>
<dbReference type="Proteomes" id="UP000217211">
    <property type="component" value="Chromosome"/>
</dbReference>
<accession>A0A249P700</accession>
<dbReference type="STRING" id="716928.GCA_000261485_00656"/>
<dbReference type="OrthoDB" id="8349179at2"/>
<organism evidence="5 6">
    <name type="scientific">Sinorhizobium sojae CCBAU 05684</name>
    <dbReference type="NCBI Taxonomy" id="716928"/>
    <lineage>
        <taxon>Bacteria</taxon>
        <taxon>Pseudomonadati</taxon>
        <taxon>Pseudomonadota</taxon>
        <taxon>Alphaproteobacteria</taxon>
        <taxon>Hyphomicrobiales</taxon>
        <taxon>Rhizobiaceae</taxon>
        <taxon>Sinorhizobium/Ensifer group</taxon>
        <taxon>Sinorhizobium</taxon>
    </lineage>
</organism>
<dbReference type="PROSITE" id="PS00622">
    <property type="entry name" value="HTH_LUXR_1"/>
    <property type="match status" value="1"/>
</dbReference>
<keyword evidence="3" id="KW-0804">Transcription</keyword>
<dbReference type="AlphaFoldDB" id="A0A249P700"/>
<protein>
    <recommendedName>
        <fullName evidence="4">HTH luxR-type domain-containing protein</fullName>
    </recommendedName>
</protein>
<dbReference type="SMART" id="SM00421">
    <property type="entry name" value="HTH_LUXR"/>
    <property type="match status" value="1"/>
</dbReference>
<dbReference type="InterPro" id="IPR036388">
    <property type="entry name" value="WH-like_DNA-bd_sf"/>
</dbReference>
<keyword evidence="2" id="KW-0238">DNA-binding</keyword>
<evidence type="ECO:0000313" key="5">
    <source>
        <dbReference type="EMBL" id="ASY61708.1"/>
    </source>
</evidence>
<dbReference type="PROSITE" id="PS50043">
    <property type="entry name" value="HTH_LUXR_2"/>
    <property type="match status" value="1"/>
</dbReference>
<dbReference type="Gene3D" id="1.10.10.10">
    <property type="entry name" value="Winged helix-like DNA-binding domain superfamily/Winged helix DNA-binding domain"/>
    <property type="match status" value="1"/>
</dbReference>
<keyword evidence="6" id="KW-1185">Reference proteome</keyword>
<reference evidence="5 6" key="1">
    <citation type="submission" date="2017-08" db="EMBL/GenBank/DDBJ databases">
        <title>Multipartite genome sequences of Sinorhizobium species nodulating soybeans.</title>
        <authorList>
            <person name="Tian C.F."/>
        </authorList>
    </citation>
    <scope>NUCLEOTIDE SEQUENCE [LARGE SCALE GENOMIC DNA]</scope>
    <source>
        <strain evidence="5 6">CCBAU 05684</strain>
    </source>
</reference>
<keyword evidence="1" id="KW-0805">Transcription regulation</keyword>
<dbReference type="GO" id="GO:0006355">
    <property type="term" value="P:regulation of DNA-templated transcription"/>
    <property type="evidence" value="ECO:0007669"/>
    <property type="project" value="InterPro"/>
</dbReference>
<dbReference type="EMBL" id="CP023067">
    <property type="protein sequence ID" value="ASY61708.1"/>
    <property type="molecule type" value="Genomic_DNA"/>
</dbReference>
<dbReference type="CDD" id="cd06170">
    <property type="entry name" value="LuxR_C_like"/>
    <property type="match status" value="1"/>
</dbReference>
<evidence type="ECO:0000256" key="3">
    <source>
        <dbReference type="ARBA" id="ARBA00023163"/>
    </source>
</evidence>
<proteinExistence type="predicted"/>
<dbReference type="PANTHER" id="PTHR44688:SF16">
    <property type="entry name" value="DNA-BINDING TRANSCRIPTIONAL ACTIVATOR DEVR_DOSR"/>
    <property type="match status" value="1"/>
</dbReference>